<evidence type="ECO:0008006" key="3">
    <source>
        <dbReference type="Google" id="ProtNLM"/>
    </source>
</evidence>
<dbReference type="InterPro" id="IPR017601">
    <property type="entry name" value="DGQHR-contain_dom"/>
</dbReference>
<sequence>MDEIEEESIQKRAARFEGRIRQLLNKMEFKDVNGGPAFKIGGMQIDVCGGHENTLLVIECYAPTKIKSSIREKLKGFKGSIPSIQTGIRKHEIYEKYSKVKYILAAKNILLNEENSKLAKESPPIEIWWEEFVDYYEHLSRTIKKYAKYNLLGEMGILPRVENQIKIPAFKIELRNNVAYLFFIDPRRLLEASYVARREVGKEKYYQRILKKKRIKEITDFVNKKGGFFPNNIIISLNEKSKFTPFKEIERETQDCWLKGMEFGILSFPFTYRSCWIIDGQHRLYAFSDSTVDSKIPVVAFDKLDTNKQAKLFIDINAEQKTVDSDLIWDLQGEMRPTDEEGIISRIVKKLNEEDPFKNKIYIPFYGKKKPGQLKLSGMCISIKRNRLVESVTAGNIKNLLYDDDSNKIVEKVSKALSAYFSIINNKYAENEKKGFFFHNTGVSVMIIIFERIMSAFSQYRSNMPIPSDIDKYLGITLSYTKDNYKDLKELRLKCTSEGGKSGVAEEFVEAINEKKDPSLLTLFAKSQPMEYEKEIINLEINLRDLIKNKLEMLSQNWYTERVPSNVYNRASEKAKQEDRDFFEFFTLGDCKVIIERKDNWNQIFKDIFIGEDKFTSDNLFWGGFDLILKFRNPKMHGRGKDWDTSQKDMLKSSINIMMRCIDKCSD</sequence>
<organism evidence="1 2">
    <name type="scientific">Candidatus Desantisbacteria bacterium CG1_02_38_46</name>
    <dbReference type="NCBI Taxonomy" id="1817893"/>
    <lineage>
        <taxon>Bacteria</taxon>
        <taxon>Candidatus Desantisiibacteriota</taxon>
    </lineage>
</organism>
<dbReference type="EMBL" id="MNUO01000121">
    <property type="protein sequence ID" value="OIN95931.1"/>
    <property type="molecule type" value="Genomic_DNA"/>
</dbReference>
<comment type="caution">
    <text evidence="1">The sequence shown here is derived from an EMBL/GenBank/DDBJ whole genome shotgun (WGS) entry which is preliminary data.</text>
</comment>
<dbReference type="Proteomes" id="UP000182278">
    <property type="component" value="Unassembled WGS sequence"/>
</dbReference>
<proteinExistence type="predicted"/>
<dbReference type="CDD" id="cd16413">
    <property type="entry name" value="DGQHR_domain"/>
    <property type="match status" value="1"/>
</dbReference>
<evidence type="ECO:0000313" key="2">
    <source>
        <dbReference type="Proteomes" id="UP000182278"/>
    </source>
</evidence>
<dbReference type="NCBIfam" id="TIGR03187">
    <property type="entry name" value="DGQHR"/>
    <property type="match status" value="1"/>
</dbReference>
<protein>
    <recommendedName>
        <fullName evidence="3">DGQHR domain-containing protein</fullName>
    </recommendedName>
</protein>
<dbReference type="STRING" id="1817893.AUJ66_07905"/>
<dbReference type="InterPro" id="IPR017642">
    <property type="entry name" value="DNA_S_mod_DndB"/>
</dbReference>
<evidence type="ECO:0000313" key="1">
    <source>
        <dbReference type="EMBL" id="OIN95931.1"/>
    </source>
</evidence>
<dbReference type="AlphaFoldDB" id="A0A1J4S933"/>
<name>A0A1J4S933_9BACT</name>
<reference evidence="1 2" key="1">
    <citation type="journal article" date="2016" name="Environ. Microbiol.">
        <title>Genomic resolution of a cold subsurface aquifer community provides metabolic insights for novel microbes adapted to high CO concentrations.</title>
        <authorList>
            <person name="Probst A.J."/>
            <person name="Castelle C.J."/>
            <person name="Singh A."/>
            <person name="Brown C.T."/>
            <person name="Anantharaman K."/>
            <person name="Sharon I."/>
            <person name="Hug L.A."/>
            <person name="Burstein D."/>
            <person name="Emerson J.B."/>
            <person name="Thomas B.C."/>
            <person name="Banfield J.F."/>
        </authorList>
    </citation>
    <scope>NUCLEOTIDE SEQUENCE [LARGE SCALE GENOMIC DNA]</scope>
    <source>
        <strain evidence="1">CG1_02_38_46</strain>
    </source>
</reference>
<gene>
    <name evidence="1" type="ORF">AUJ66_07905</name>
</gene>
<dbReference type="Pfam" id="PF14072">
    <property type="entry name" value="DndB"/>
    <property type="match status" value="1"/>
</dbReference>
<accession>A0A1J4S933</accession>